<dbReference type="Proteomes" id="UP000184356">
    <property type="component" value="Unassembled WGS sequence"/>
</dbReference>
<dbReference type="OrthoDB" id="4404521at2759"/>
<evidence type="ECO:0000313" key="3">
    <source>
        <dbReference type="Proteomes" id="UP000184356"/>
    </source>
</evidence>
<keyword evidence="1" id="KW-0732">Signal</keyword>
<protein>
    <submittedName>
        <fullName evidence="2">Uncharacterized protein</fullName>
    </submittedName>
</protein>
<dbReference type="EMBL" id="KV878584">
    <property type="protein sequence ID" value="OJJ60362.1"/>
    <property type="molecule type" value="Genomic_DNA"/>
</dbReference>
<accession>A0A1L9TLV0</accession>
<organism evidence="2 3">
    <name type="scientific">Aspergillus sydowii CBS 593.65</name>
    <dbReference type="NCBI Taxonomy" id="1036612"/>
    <lineage>
        <taxon>Eukaryota</taxon>
        <taxon>Fungi</taxon>
        <taxon>Dikarya</taxon>
        <taxon>Ascomycota</taxon>
        <taxon>Pezizomycotina</taxon>
        <taxon>Eurotiomycetes</taxon>
        <taxon>Eurotiomycetidae</taxon>
        <taxon>Eurotiales</taxon>
        <taxon>Aspergillaceae</taxon>
        <taxon>Aspergillus</taxon>
        <taxon>Aspergillus subgen. Nidulantes</taxon>
    </lineage>
</organism>
<dbReference type="AlphaFoldDB" id="A0A1L9TLV0"/>
<dbReference type="RefSeq" id="XP_040704168.1">
    <property type="nucleotide sequence ID" value="XM_040841678.1"/>
</dbReference>
<feature type="chain" id="PRO_5011956620" evidence="1">
    <location>
        <begin position="23"/>
        <end position="130"/>
    </location>
</feature>
<proteinExistence type="predicted"/>
<name>A0A1L9TLV0_9EURO</name>
<reference evidence="3" key="1">
    <citation type="journal article" date="2017" name="Genome Biol.">
        <title>Comparative genomics reveals high biological diversity and specific adaptations in the industrially and medically important fungal genus Aspergillus.</title>
        <authorList>
            <person name="de Vries R.P."/>
            <person name="Riley R."/>
            <person name="Wiebenga A."/>
            <person name="Aguilar-Osorio G."/>
            <person name="Amillis S."/>
            <person name="Uchima C.A."/>
            <person name="Anderluh G."/>
            <person name="Asadollahi M."/>
            <person name="Askin M."/>
            <person name="Barry K."/>
            <person name="Battaglia E."/>
            <person name="Bayram O."/>
            <person name="Benocci T."/>
            <person name="Braus-Stromeyer S.A."/>
            <person name="Caldana C."/>
            <person name="Canovas D."/>
            <person name="Cerqueira G.C."/>
            <person name="Chen F."/>
            <person name="Chen W."/>
            <person name="Choi C."/>
            <person name="Clum A."/>
            <person name="Dos Santos R.A."/>
            <person name="Damasio A.R."/>
            <person name="Diallinas G."/>
            <person name="Emri T."/>
            <person name="Fekete E."/>
            <person name="Flipphi M."/>
            <person name="Freyberg S."/>
            <person name="Gallo A."/>
            <person name="Gournas C."/>
            <person name="Habgood R."/>
            <person name="Hainaut M."/>
            <person name="Harispe M.L."/>
            <person name="Henrissat B."/>
            <person name="Hilden K.S."/>
            <person name="Hope R."/>
            <person name="Hossain A."/>
            <person name="Karabika E."/>
            <person name="Karaffa L."/>
            <person name="Karanyi Z."/>
            <person name="Krasevec N."/>
            <person name="Kuo A."/>
            <person name="Kusch H."/>
            <person name="LaButti K."/>
            <person name="Lagendijk E.L."/>
            <person name="Lapidus A."/>
            <person name="Levasseur A."/>
            <person name="Lindquist E."/>
            <person name="Lipzen A."/>
            <person name="Logrieco A.F."/>
            <person name="MacCabe A."/>
            <person name="Maekelae M.R."/>
            <person name="Malavazi I."/>
            <person name="Melin P."/>
            <person name="Meyer V."/>
            <person name="Mielnichuk N."/>
            <person name="Miskei M."/>
            <person name="Molnar A.P."/>
            <person name="Mule G."/>
            <person name="Ngan C.Y."/>
            <person name="Orejas M."/>
            <person name="Orosz E."/>
            <person name="Ouedraogo J.P."/>
            <person name="Overkamp K.M."/>
            <person name="Park H.-S."/>
            <person name="Perrone G."/>
            <person name="Piumi F."/>
            <person name="Punt P.J."/>
            <person name="Ram A.F."/>
            <person name="Ramon A."/>
            <person name="Rauscher S."/>
            <person name="Record E."/>
            <person name="Riano-Pachon D.M."/>
            <person name="Robert V."/>
            <person name="Roehrig J."/>
            <person name="Ruller R."/>
            <person name="Salamov A."/>
            <person name="Salih N.S."/>
            <person name="Samson R.A."/>
            <person name="Sandor E."/>
            <person name="Sanguinetti M."/>
            <person name="Schuetze T."/>
            <person name="Sepcic K."/>
            <person name="Shelest E."/>
            <person name="Sherlock G."/>
            <person name="Sophianopoulou V."/>
            <person name="Squina F.M."/>
            <person name="Sun H."/>
            <person name="Susca A."/>
            <person name="Todd R.B."/>
            <person name="Tsang A."/>
            <person name="Unkles S.E."/>
            <person name="van de Wiele N."/>
            <person name="van Rossen-Uffink D."/>
            <person name="Oliveira J.V."/>
            <person name="Vesth T.C."/>
            <person name="Visser J."/>
            <person name="Yu J.-H."/>
            <person name="Zhou M."/>
            <person name="Andersen M.R."/>
            <person name="Archer D.B."/>
            <person name="Baker S.E."/>
            <person name="Benoit I."/>
            <person name="Brakhage A.A."/>
            <person name="Braus G.H."/>
            <person name="Fischer R."/>
            <person name="Frisvad J.C."/>
            <person name="Goldman G.H."/>
            <person name="Houbraken J."/>
            <person name="Oakley B."/>
            <person name="Pocsi I."/>
            <person name="Scazzocchio C."/>
            <person name="Seiboth B."/>
            <person name="vanKuyk P.A."/>
            <person name="Wortman J."/>
            <person name="Dyer P.S."/>
            <person name="Grigoriev I.V."/>
        </authorList>
    </citation>
    <scope>NUCLEOTIDE SEQUENCE [LARGE SCALE GENOMIC DNA]</scope>
    <source>
        <strain evidence="3">CBS 593.65</strain>
    </source>
</reference>
<keyword evidence="3" id="KW-1185">Reference proteome</keyword>
<gene>
    <name evidence="2" type="ORF">ASPSYDRAFT_147039</name>
</gene>
<evidence type="ECO:0000256" key="1">
    <source>
        <dbReference type="SAM" id="SignalP"/>
    </source>
</evidence>
<evidence type="ECO:0000313" key="2">
    <source>
        <dbReference type="EMBL" id="OJJ60362.1"/>
    </source>
</evidence>
<sequence>MIISTQIPMFASLAALVPSILAAECSFTLSSTSTQNIVSGGDNTHTCYAQVDYGNGETESLTDACNQVHSNRCYSSKLPYTICVHTNSELSDGYIDYADQHKDFNEDGCEKYRDSDPFGAIHDTTCTFPC</sequence>
<dbReference type="VEuPathDB" id="FungiDB:ASPSYDRAFT_147039"/>
<dbReference type="GeneID" id="63757751"/>
<feature type="signal peptide" evidence="1">
    <location>
        <begin position="1"/>
        <end position="22"/>
    </location>
</feature>